<dbReference type="OrthoDB" id="9790710at2"/>
<name>A0A4R3J4U0_9RHOB</name>
<dbReference type="Gene3D" id="3.40.50.2000">
    <property type="entry name" value="Glycogen Phosphorylase B"/>
    <property type="match status" value="2"/>
</dbReference>
<protein>
    <submittedName>
        <fullName evidence="3">Glycosyltransferase involved in cell wall biosynthesis</fullName>
    </submittedName>
</protein>
<comment type="caution">
    <text evidence="3">The sequence shown here is derived from an EMBL/GenBank/DDBJ whole genome shotgun (WGS) entry which is preliminary data.</text>
</comment>
<dbReference type="CDD" id="cd03801">
    <property type="entry name" value="GT4_PimA-like"/>
    <property type="match status" value="1"/>
</dbReference>
<evidence type="ECO:0000313" key="4">
    <source>
        <dbReference type="Proteomes" id="UP000295696"/>
    </source>
</evidence>
<dbReference type="EMBL" id="SLZU01000018">
    <property type="protein sequence ID" value="TCS59823.1"/>
    <property type="molecule type" value="Genomic_DNA"/>
</dbReference>
<dbReference type="PANTHER" id="PTHR45947">
    <property type="entry name" value="SULFOQUINOVOSYL TRANSFERASE SQD2"/>
    <property type="match status" value="1"/>
</dbReference>
<dbReference type="GO" id="GO:0016757">
    <property type="term" value="F:glycosyltransferase activity"/>
    <property type="evidence" value="ECO:0007669"/>
    <property type="project" value="InterPro"/>
</dbReference>
<dbReference type="InterPro" id="IPR001296">
    <property type="entry name" value="Glyco_trans_1"/>
</dbReference>
<evidence type="ECO:0000259" key="2">
    <source>
        <dbReference type="Pfam" id="PF13439"/>
    </source>
</evidence>
<dbReference type="RefSeq" id="WP_132247754.1">
    <property type="nucleotide sequence ID" value="NZ_SLZU01000018.1"/>
</dbReference>
<accession>A0A4R3J4U0</accession>
<dbReference type="PANTHER" id="PTHR45947:SF15">
    <property type="entry name" value="TEICHURONIC ACID BIOSYNTHESIS GLYCOSYLTRANSFERASE TUAC-RELATED"/>
    <property type="match status" value="1"/>
</dbReference>
<dbReference type="InterPro" id="IPR050194">
    <property type="entry name" value="Glycosyltransferase_grp1"/>
</dbReference>
<proteinExistence type="predicted"/>
<dbReference type="AlphaFoldDB" id="A0A4R3J4U0"/>
<dbReference type="SUPFAM" id="SSF53756">
    <property type="entry name" value="UDP-Glycosyltransferase/glycogen phosphorylase"/>
    <property type="match status" value="1"/>
</dbReference>
<keyword evidence="3" id="KW-0808">Transferase</keyword>
<organism evidence="3 4">
    <name type="scientific">Primorskyibacter sedentarius</name>
    <dbReference type="NCBI Taxonomy" id="745311"/>
    <lineage>
        <taxon>Bacteria</taxon>
        <taxon>Pseudomonadati</taxon>
        <taxon>Pseudomonadota</taxon>
        <taxon>Alphaproteobacteria</taxon>
        <taxon>Rhodobacterales</taxon>
        <taxon>Roseobacteraceae</taxon>
        <taxon>Primorskyibacter</taxon>
    </lineage>
</organism>
<evidence type="ECO:0000313" key="3">
    <source>
        <dbReference type="EMBL" id="TCS59823.1"/>
    </source>
</evidence>
<dbReference type="Proteomes" id="UP000295696">
    <property type="component" value="Unassembled WGS sequence"/>
</dbReference>
<dbReference type="InterPro" id="IPR028098">
    <property type="entry name" value="Glyco_trans_4-like_N"/>
</dbReference>
<dbReference type="Pfam" id="PF00534">
    <property type="entry name" value="Glycos_transf_1"/>
    <property type="match status" value="1"/>
</dbReference>
<dbReference type="Pfam" id="PF13439">
    <property type="entry name" value="Glyco_transf_4"/>
    <property type="match status" value="1"/>
</dbReference>
<evidence type="ECO:0000259" key="1">
    <source>
        <dbReference type="Pfam" id="PF00534"/>
    </source>
</evidence>
<reference evidence="3 4" key="1">
    <citation type="submission" date="2019-03" db="EMBL/GenBank/DDBJ databases">
        <title>Genomic Encyclopedia of Type Strains, Phase IV (KMG-IV): sequencing the most valuable type-strain genomes for metagenomic binning, comparative biology and taxonomic classification.</title>
        <authorList>
            <person name="Goeker M."/>
        </authorList>
    </citation>
    <scope>NUCLEOTIDE SEQUENCE [LARGE SCALE GENOMIC DNA]</scope>
    <source>
        <strain evidence="3 4">DSM 104836</strain>
    </source>
</reference>
<sequence>MSALPRLAYLTSLYPAASHTFILREVTELRAIGFEVETCSMRRPADKHLIGEEEEAAEASTFYLVEAGKNPKVMFTALVAGLARPKQFFETLKLALRTAPPGSKGALKQAAYFAEALVLAQHLRKCGSNHLHTHFADPATNVAMLTSALSGIPFSYTLHGPAELYEPRSWQLAEKTARAKFVACISHFCRAQAMYFSDPKHWEKLHIIHCGVIPERYQTSLAVDTGAGTNLLFIGRLTPIKGLRVLLEAFAAAHANLPDLTLTIVGDGDDRVHLERLAAPMGGAVQFLGYQSQQGVADALAKTDALVLPSFAEGLPVVLMEALAAGKPVICTQLAGVGELVENGVSGFIVPAGDAESLTARIVDMAKDPEQRRRMGQAGQQKVCAEFDIRIEAARIASLFADTHDGEIRPEPLKAIS</sequence>
<gene>
    <name evidence="3" type="ORF">EDD52_11834</name>
</gene>
<feature type="domain" description="Glycosyl transferase family 1" evidence="1">
    <location>
        <begin position="231"/>
        <end position="381"/>
    </location>
</feature>
<feature type="domain" description="Glycosyltransferase subfamily 4-like N-terminal" evidence="2">
    <location>
        <begin position="110"/>
        <end position="216"/>
    </location>
</feature>
<keyword evidence="4" id="KW-1185">Reference proteome</keyword>